<dbReference type="PRINTS" id="PR00455">
    <property type="entry name" value="HTHTETR"/>
</dbReference>
<dbReference type="EMBL" id="SFCC01000019">
    <property type="protein sequence ID" value="RZQ60109.1"/>
    <property type="molecule type" value="Genomic_DNA"/>
</dbReference>
<dbReference type="InterPro" id="IPR036271">
    <property type="entry name" value="Tet_transcr_reg_TetR-rel_C_sf"/>
</dbReference>
<comment type="caution">
    <text evidence="4">The sequence shown here is derived from an EMBL/GenBank/DDBJ whole genome shotgun (WGS) entry which is preliminary data.</text>
</comment>
<dbReference type="PANTHER" id="PTHR30055">
    <property type="entry name" value="HTH-TYPE TRANSCRIPTIONAL REGULATOR RUTR"/>
    <property type="match status" value="1"/>
</dbReference>
<proteinExistence type="predicted"/>
<evidence type="ECO:0000313" key="4">
    <source>
        <dbReference type="EMBL" id="RZQ60109.1"/>
    </source>
</evidence>
<name>A0A4Q7J007_9PSEU</name>
<keyword evidence="1 2" id="KW-0238">DNA-binding</keyword>
<dbReference type="GO" id="GO:0000976">
    <property type="term" value="F:transcription cis-regulatory region binding"/>
    <property type="evidence" value="ECO:0007669"/>
    <property type="project" value="TreeGrafter"/>
</dbReference>
<dbReference type="PANTHER" id="PTHR30055:SF241">
    <property type="entry name" value="TRANSCRIPTIONAL REGULATORY PROTEIN"/>
    <property type="match status" value="1"/>
</dbReference>
<dbReference type="OrthoDB" id="7252896at2"/>
<dbReference type="Gene3D" id="1.10.357.10">
    <property type="entry name" value="Tetracycline Repressor, domain 2"/>
    <property type="match status" value="1"/>
</dbReference>
<organism evidence="4 5">
    <name type="scientific">Amycolatopsis suaedae</name>
    <dbReference type="NCBI Taxonomy" id="2510978"/>
    <lineage>
        <taxon>Bacteria</taxon>
        <taxon>Bacillati</taxon>
        <taxon>Actinomycetota</taxon>
        <taxon>Actinomycetes</taxon>
        <taxon>Pseudonocardiales</taxon>
        <taxon>Pseudonocardiaceae</taxon>
        <taxon>Amycolatopsis</taxon>
    </lineage>
</organism>
<dbReference type="RefSeq" id="WP_130479095.1">
    <property type="nucleotide sequence ID" value="NZ_SFCC01000019.1"/>
</dbReference>
<evidence type="ECO:0000259" key="3">
    <source>
        <dbReference type="PROSITE" id="PS50977"/>
    </source>
</evidence>
<keyword evidence="5" id="KW-1185">Reference proteome</keyword>
<evidence type="ECO:0000256" key="2">
    <source>
        <dbReference type="PROSITE-ProRule" id="PRU00335"/>
    </source>
</evidence>
<dbReference type="InterPro" id="IPR009057">
    <property type="entry name" value="Homeodomain-like_sf"/>
</dbReference>
<reference evidence="4 5" key="1">
    <citation type="submission" date="2019-02" db="EMBL/GenBank/DDBJ databases">
        <title>Draft genome sequence of Amycolatopsis sp. 8-3EHSu isolated from roots of Suaeda maritima.</title>
        <authorList>
            <person name="Duangmal K."/>
            <person name="Chantavorakit T."/>
        </authorList>
    </citation>
    <scope>NUCLEOTIDE SEQUENCE [LARGE SCALE GENOMIC DNA]</scope>
    <source>
        <strain evidence="4 5">8-3EHSu</strain>
    </source>
</reference>
<dbReference type="InterPro" id="IPR001647">
    <property type="entry name" value="HTH_TetR"/>
</dbReference>
<dbReference type="InterPro" id="IPR050109">
    <property type="entry name" value="HTH-type_TetR-like_transc_reg"/>
</dbReference>
<gene>
    <name evidence="4" type="ORF">EWH70_30890</name>
</gene>
<dbReference type="Proteomes" id="UP000292003">
    <property type="component" value="Unassembled WGS sequence"/>
</dbReference>
<dbReference type="Pfam" id="PF00440">
    <property type="entry name" value="TetR_N"/>
    <property type="match status" value="1"/>
</dbReference>
<feature type="DNA-binding region" description="H-T-H motif" evidence="2">
    <location>
        <begin position="34"/>
        <end position="53"/>
    </location>
</feature>
<feature type="domain" description="HTH tetR-type" evidence="3">
    <location>
        <begin position="11"/>
        <end position="71"/>
    </location>
</feature>
<dbReference type="AlphaFoldDB" id="A0A4Q7J007"/>
<accession>A0A4Q7J007</accession>
<evidence type="ECO:0000313" key="5">
    <source>
        <dbReference type="Proteomes" id="UP000292003"/>
    </source>
</evidence>
<evidence type="ECO:0000256" key="1">
    <source>
        <dbReference type="ARBA" id="ARBA00023125"/>
    </source>
</evidence>
<dbReference type="SUPFAM" id="SSF46689">
    <property type="entry name" value="Homeodomain-like"/>
    <property type="match status" value="1"/>
</dbReference>
<dbReference type="SUPFAM" id="SSF48498">
    <property type="entry name" value="Tetracyclin repressor-like, C-terminal domain"/>
    <property type="match status" value="1"/>
</dbReference>
<sequence length="205" mass="22167">MPRLTRAESQARTRAQLLATARELFLRDGYQPTSLDKVAEAAGFSKGAVYSNFRGKDELCMAVLDEIRAEHAMEIAEVLRAPDTEERLRRFEVWAERVIGDPQWTTLELEFGVHAGRDPRLREELARRIAAFSSTAGTAVTSVADADGITPAIPAEELGVALLAMGVGLGLFRSIAPETPVRALVDTVRVLAGLPHVGSTPSSST</sequence>
<dbReference type="GO" id="GO:0003700">
    <property type="term" value="F:DNA-binding transcription factor activity"/>
    <property type="evidence" value="ECO:0007669"/>
    <property type="project" value="TreeGrafter"/>
</dbReference>
<dbReference type="PROSITE" id="PS50977">
    <property type="entry name" value="HTH_TETR_2"/>
    <property type="match status" value="1"/>
</dbReference>
<protein>
    <submittedName>
        <fullName evidence="4">TetR/AcrR family transcriptional regulator</fullName>
    </submittedName>
</protein>